<dbReference type="Pfam" id="PF07859">
    <property type="entry name" value="Abhydrolase_3"/>
    <property type="match status" value="1"/>
</dbReference>
<dbReference type="InterPro" id="IPR029058">
    <property type="entry name" value="AB_hydrolase_fold"/>
</dbReference>
<comment type="caution">
    <text evidence="3">The sequence shown here is derived from an EMBL/GenBank/DDBJ whole genome shotgun (WGS) entry which is preliminary data.</text>
</comment>
<protein>
    <submittedName>
        <fullName evidence="3">AB hydrolase superfamily protein</fullName>
    </submittedName>
</protein>
<dbReference type="RefSeq" id="XP_017995350.1">
    <property type="nucleotide sequence ID" value="XM_018140584.1"/>
</dbReference>
<evidence type="ECO:0000259" key="2">
    <source>
        <dbReference type="Pfam" id="PF07859"/>
    </source>
</evidence>
<dbReference type="PANTHER" id="PTHR48081:SF8">
    <property type="entry name" value="ALPHA_BETA HYDROLASE FOLD-3 DOMAIN-CONTAINING PROTEIN-RELATED"/>
    <property type="match status" value="1"/>
</dbReference>
<dbReference type="GeneID" id="28732465"/>
<dbReference type="InterPro" id="IPR050300">
    <property type="entry name" value="GDXG_lipolytic_enzyme"/>
</dbReference>
<dbReference type="OrthoDB" id="408631at2759"/>
<gene>
    <name evidence="3" type="ORF">AB675_11713</name>
</gene>
<keyword evidence="1 3" id="KW-0378">Hydrolase</keyword>
<dbReference type="EMBL" id="LFJN01000040">
    <property type="protein sequence ID" value="KPI35387.1"/>
    <property type="molecule type" value="Genomic_DNA"/>
</dbReference>
<dbReference type="STRING" id="1664694.A0A0N1HLI0"/>
<keyword evidence="4" id="KW-1185">Reference proteome</keyword>
<reference evidence="3 4" key="1">
    <citation type="submission" date="2015-06" db="EMBL/GenBank/DDBJ databases">
        <title>Draft genome of the ant-associated black yeast Phialophora attae CBS 131958.</title>
        <authorList>
            <person name="Moreno L.F."/>
            <person name="Stielow B.J."/>
            <person name="de Hoog S."/>
            <person name="Vicente V.A."/>
            <person name="Weiss V.A."/>
            <person name="de Vries M."/>
            <person name="Cruz L.M."/>
            <person name="Souza E.M."/>
        </authorList>
    </citation>
    <scope>NUCLEOTIDE SEQUENCE [LARGE SCALE GENOMIC DNA]</scope>
    <source>
        <strain evidence="3 4">CBS 131958</strain>
    </source>
</reference>
<sequence>MSMDHNPYPQPPYPLHPSITSRLNPQYAAFYEKYLLNAQQVHYQPIAASRTGGKIIPGGSDPLPVGKTQDVSIQRKETEGPDVRVRCFTPFGEPPETGWAVMLYAHGGGWVLGNIDTENSACTNMCIRAQCVVITVDYRLAPENPYPAAVHDTWEALLWTLSSGRQLLNLDLNRYAVGGSSAGANLAAVMTQKLVLRPDLNSKLNIRLQLLTVPVTDNTATVDTNPTWKDCEFTPALSAAKMLWYRNHYLPDASSWADPEASPLLFEGQWAELPPAVVLVGELDVLRWEGEEYARKLRKSGVPADVSVMKGMPHPFMAMDAVMDEGRRAINIMCGSLGKALHSD</sequence>
<evidence type="ECO:0000256" key="1">
    <source>
        <dbReference type="ARBA" id="ARBA00022801"/>
    </source>
</evidence>
<dbReference type="AlphaFoldDB" id="A0A0N1HLI0"/>
<dbReference type="PANTHER" id="PTHR48081">
    <property type="entry name" value="AB HYDROLASE SUPERFAMILY PROTEIN C4A8.06C"/>
    <property type="match status" value="1"/>
</dbReference>
<accession>A0A0N1HLI0</accession>
<dbReference type="GO" id="GO:0016787">
    <property type="term" value="F:hydrolase activity"/>
    <property type="evidence" value="ECO:0007669"/>
    <property type="project" value="UniProtKB-KW"/>
</dbReference>
<feature type="domain" description="Alpha/beta hydrolase fold-3" evidence="2">
    <location>
        <begin position="102"/>
        <end position="317"/>
    </location>
</feature>
<dbReference type="InterPro" id="IPR013094">
    <property type="entry name" value="AB_hydrolase_3"/>
</dbReference>
<dbReference type="VEuPathDB" id="FungiDB:AB675_11713"/>
<proteinExistence type="predicted"/>
<dbReference type="Gene3D" id="3.40.50.1820">
    <property type="entry name" value="alpha/beta hydrolase"/>
    <property type="match status" value="1"/>
</dbReference>
<name>A0A0N1HLI0_9EURO</name>
<organism evidence="3 4">
    <name type="scientific">Cyphellophora attinorum</name>
    <dbReference type="NCBI Taxonomy" id="1664694"/>
    <lineage>
        <taxon>Eukaryota</taxon>
        <taxon>Fungi</taxon>
        <taxon>Dikarya</taxon>
        <taxon>Ascomycota</taxon>
        <taxon>Pezizomycotina</taxon>
        <taxon>Eurotiomycetes</taxon>
        <taxon>Chaetothyriomycetidae</taxon>
        <taxon>Chaetothyriales</taxon>
        <taxon>Cyphellophoraceae</taxon>
        <taxon>Cyphellophora</taxon>
    </lineage>
</organism>
<evidence type="ECO:0000313" key="3">
    <source>
        <dbReference type="EMBL" id="KPI35387.1"/>
    </source>
</evidence>
<evidence type="ECO:0000313" key="4">
    <source>
        <dbReference type="Proteomes" id="UP000038010"/>
    </source>
</evidence>
<dbReference type="Proteomes" id="UP000038010">
    <property type="component" value="Unassembled WGS sequence"/>
</dbReference>
<dbReference type="SUPFAM" id="SSF53474">
    <property type="entry name" value="alpha/beta-Hydrolases"/>
    <property type="match status" value="1"/>
</dbReference>